<proteinExistence type="inferred from homology"/>
<reference evidence="4 5" key="1">
    <citation type="journal article" date="2013" name="Genome Announc.">
        <title>Draft Genome Sequence of Desulfotignum phosphitoxidans DSM 13687 Strain FiPS-3.</title>
        <authorList>
            <person name="Poehlein A."/>
            <person name="Daniel R."/>
            <person name="Simeonova D.D."/>
        </authorList>
    </citation>
    <scope>NUCLEOTIDE SEQUENCE [LARGE SCALE GENOMIC DNA]</scope>
    <source>
        <strain evidence="4 5">DSM 13687</strain>
    </source>
</reference>
<dbReference type="PATRIC" id="fig|1286635.3.peg.2070"/>
<gene>
    <name evidence="4" type="primary">crt</name>
    <name evidence="4" type="ORF">Dpo_4c00350</name>
</gene>
<comment type="caution">
    <text evidence="4">The sequence shown here is derived from an EMBL/GenBank/DDBJ whole genome shotgun (WGS) entry which is preliminary data.</text>
</comment>
<keyword evidence="5" id="KW-1185">Reference proteome</keyword>
<dbReference type="InterPro" id="IPR018376">
    <property type="entry name" value="Enoyl-CoA_hyd/isom_CS"/>
</dbReference>
<dbReference type="CDD" id="cd06558">
    <property type="entry name" value="crotonase-like"/>
    <property type="match status" value="1"/>
</dbReference>
<dbReference type="PROSITE" id="PS00166">
    <property type="entry name" value="ENOYL_COA_HYDRATASE"/>
    <property type="match status" value="1"/>
</dbReference>
<dbReference type="SUPFAM" id="SSF52096">
    <property type="entry name" value="ClpP/crotonase"/>
    <property type="match status" value="1"/>
</dbReference>
<evidence type="ECO:0000256" key="1">
    <source>
        <dbReference type="ARBA" id="ARBA00005254"/>
    </source>
</evidence>
<dbReference type="InterPro" id="IPR029045">
    <property type="entry name" value="ClpP/crotonase-like_dom_sf"/>
</dbReference>
<dbReference type="EC" id="4.2.1.116" evidence="4"/>
<dbReference type="AlphaFoldDB" id="S0FWP4"/>
<dbReference type="GO" id="GO:0043956">
    <property type="term" value="F:3-hydroxypropionyl-CoA dehydratase activity"/>
    <property type="evidence" value="ECO:0007669"/>
    <property type="project" value="UniProtKB-EC"/>
</dbReference>
<keyword evidence="2 4" id="KW-0456">Lyase</keyword>
<name>S0FWP4_9BACT</name>
<dbReference type="PANTHER" id="PTHR11941:SF54">
    <property type="entry name" value="ENOYL-COA HYDRATASE, MITOCHONDRIAL"/>
    <property type="match status" value="1"/>
</dbReference>
<dbReference type="InterPro" id="IPR014748">
    <property type="entry name" value="Enoyl-CoA_hydra_C"/>
</dbReference>
<sequence length="262" mass="28068">MSFETIIFTKENNIALIQFNRPKALNALNNQLFDELDQALDQVAADADIRVLVLTGAGEKAFVAGADIVELSRMTPLQGKKFSRKGQNVFSKIENLPIPAIAAVNGYALGGGSEAALACDFIYASEKAVFGLPEITLGLIPGFGGTQRLARLVGTNRAREMVFTGKNITAQQAYEFGMVNQVCASEALMDTVMKTAGVIASRGRASLRAAKEVIHNGTNVDLETGCRIENDAFGLTMASEDAKEGTAAFLEKRKPQFKGTLD</sequence>
<accession>S0FWP4</accession>
<dbReference type="PANTHER" id="PTHR11941">
    <property type="entry name" value="ENOYL-COA HYDRATASE-RELATED"/>
    <property type="match status" value="1"/>
</dbReference>
<evidence type="ECO:0000256" key="3">
    <source>
        <dbReference type="RuleBase" id="RU003707"/>
    </source>
</evidence>
<dbReference type="InterPro" id="IPR001753">
    <property type="entry name" value="Enoyl-CoA_hydra/iso"/>
</dbReference>
<dbReference type="Gene3D" id="3.90.226.10">
    <property type="entry name" value="2-enoyl-CoA Hydratase, Chain A, domain 1"/>
    <property type="match status" value="1"/>
</dbReference>
<dbReference type="Proteomes" id="UP000014216">
    <property type="component" value="Unassembled WGS sequence"/>
</dbReference>
<dbReference type="OrthoDB" id="5365311at2"/>
<evidence type="ECO:0000313" key="4">
    <source>
        <dbReference type="EMBL" id="EMS79488.1"/>
    </source>
</evidence>
<evidence type="ECO:0000256" key="2">
    <source>
        <dbReference type="ARBA" id="ARBA00023239"/>
    </source>
</evidence>
<comment type="similarity">
    <text evidence="1 3">Belongs to the enoyl-CoA hydratase/isomerase family.</text>
</comment>
<dbReference type="Pfam" id="PF00378">
    <property type="entry name" value="ECH_1"/>
    <property type="match status" value="1"/>
</dbReference>
<dbReference type="FunFam" id="1.10.12.10:FF:000001">
    <property type="entry name" value="Probable enoyl-CoA hydratase, mitochondrial"/>
    <property type="match status" value="1"/>
</dbReference>
<protein>
    <submittedName>
        <fullName evidence="4">3-hydroxybutyryl-CoA dehydratase Crt</fullName>
        <ecNumber evidence="4">4.2.1.116</ecNumber>
    </submittedName>
</protein>
<dbReference type="FunFam" id="3.90.226.10:FF:000009">
    <property type="entry name" value="Carnitinyl-CoA dehydratase"/>
    <property type="match status" value="1"/>
</dbReference>
<evidence type="ECO:0000313" key="5">
    <source>
        <dbReference type="Proteomes" id="UP000014216"/>
    </source>
</evidence>
<organism evidence="4 5">
    <name type="scientific">Desulfotignum phosphitoxidans DSM 13687</name>
    <dbReference type="NCBI Taxonomy" id="1286635"/>
    <lineage>
        <taxon>Bacteria</taxon>
        <taxon>Pseudomonadati</taxon>
        <taxon>Thermodesulfobacteriota</taxon>
        <taxon>Desulfobacteria</taxon>
        <taxon>Desulfobacterales</taxon>
        <taxon>Desulfobacteraceae</taxon>
        <taxon>Desulfotignum</taxon>
    </lineage>
</organism>
<dbReference type="EMBL" id="APJX01000004">
    <property type="protein sequence ID" value="EMS79488.1"/>
    <property type="molecule type" value="Genomic_DNA"/>
</dbReference>
<dbReference type="GO" id="GO:0006635">
    <property type="term" value="P:fatty acid beta-oxidation"/>
    <property type="evidence" value="ECO:0007669"/>
    <property type="project" value="TreeGrafter"/>
</dbReference>
<dbReference type="RefSeq" id="WP_006965724.1">
    <property type="nucleotide sequence ID" value="NZ_APJX01000004.1"/>
</dbReference>
<dbReference type="Gene3D" id="1.10.12.10">
    <property type="entry name" value="Lyase 2-enoyl-coa Hydratase, Chain A, domain 2"/>
    <property type="match status" value="1"/>
</dbReference>